<protein>
    <submittedName>
        <fullName evidence="2">DNA invertase Pin-like site-specific DNA recombinase</fullName>
    </submittedName>
</protein>
<dbReference type="GO" id="GO:0003677">
    <property type="term" value="F:DNA binding"/>
    <property type="evidence" value="ECO:0007669"/>
    <property type="project" value="InterPro"/>
</dbReference>
<dbReference type="EMBL" id="RBIQ01000008">
    <property type="protein sequence ID" value="RKR13220.1"/>
    <property type="molecule type" value="Genomic_DNA"/>
</dbReference>
<feature type="domain" description="Resolvase/invertase-type recombinase catalytic" evidence="1">
    <location>
        <begin position="19"/>
        <end position="145"/>
    </location>
</feature>
<evidence type="ECO:0000313" key="2">
    <source>
        <dbReference type="EMBL" id="RKR13220.1"/>
    </source>
</evidence>
<dbReference type="SUPFAM" id="SSF53041">
    <property type="entry name" value="Resolvase-like"/>
    <property type="match status" value="1"/>
</dbReference>
<dbReference type="Proteomes" id="UP000269412">
    <property type="component" value="Unassembled WGS sequence"/>
</dbReference>
<evidence type="ECO:0000313" key="3">
    <source>
        <dbReference type="Proteomes" id="UP000269412"/>
    </source>
</evidence>
<dbReference type="AlphaFoldDB" id="A0A495E8G7"/>
<dbReference type="InterPro" id="IPR036162">
    <property type="entry name" value="Resolvase-like_N_sf"/>
</dbReference>
<comment type="caution">
    <text evidence="2">The sequence shown here is derived from an EMBL/GenBank/DDBJ whole genome shotgun (WGS) entry which is preliminary data.</text>
</comment>
<dbReference type="GO" id="GO:0000150">
    <property type="term" value="F:DNA strand exchange activity"/>
    <property type="evidence" value="ECO:0007669"/>
    <property type="project" value="InterPro"/>
</dbReference>
<accession>A0A495E8G7</accession>
<dbReference type="OrthoDB" id="9797501at2"/>
<gene>
    <name evidence="2" type="ORF">CLV91_1935</name>
</gene>
<evidence type="ECO:0000259" key="1">
    <source>
        <dbReference type="Pfam" id="PF00239"/>
    </source>
</evidence>
<dbReference type="Gene3D" id="3.40.50.1390">
    <property type="entry name" value="Resolvase, N-terminal catalytic domain"/>
    <property type="match status" value="1"/>
</dbReference>
<proteinExistence type="predicted"/>
<dbReference type="InterPro" id="IPR006119">
    <property type="entry name" value="Resolv_N"/>
</dbReference>
<keyword evidence="3" id="KW-1185">Reference proteome</keyword>
<name>A0A495E8G7_9FLAO</name>
<dbReference type="Pfam" id="PF00239">
    <property type="entry name" value="Resolvase"/>
    <property type="match status" value="1"/>
</dbReference>
<dbReference type="RefSeq" id="WP_121066973.1">
    <property type="nucleotide sequence ID" value="NZ_RBIQ01000008.1"/>
</dbReference>
<sequence length="198" mass="22416">MKARYALLDSFNEKEEKKLHKKFKNQYLFLDFCSAAIPFKERLKAKELLNFLNTLEGFKIDYLSIASIDQLGKNLHDILRTIKIFDQLGITIKIDNLGIESLVKGKPNEVFSLLLTALDNIFTIEKQNLSEVQKRGIAIAKANGSYKGRVKGSIEPKEIVLKKHKKVVATLLKGKTLRDTAKICKVSLGTVQKVKKLI</sequence>
<organism evidence="2 3">
    <name type="scientific">Maribacter vaceletii</name>
    <dbReference type="NCBI Taxonomy" id="1206816"/>
    <lineage>
        <taxon>Bacteria</taxon>
        <taxon>Pseudomonadati</taxon>
        <taxon>Bacteroidota</taxon>
        <taxon>Flavobacteriia</taxon>
        <taxon>Flavobacteriales</taxon>
        <taxon>Flavobacteriaceae</taxon>
        <taxon>Maribacter</taxon>
    </lineage>
</organism>
<reference evidence="2 3" key="1">
    <citation type="submission" date="2018-10" db="EMBL/GenBank/DDBJ databases">
        <title>Genomic Encyclopedia of Archaeal and Bacterial Type Strains, Phase II (KMG-II): from individual species to whole genera.</title>
        <authorList>
            <person name="Goeker M."/>
        </authorList>
    </citation>
    <scope>NUCLEOTIDE SEQUENCE [LARGE SCALE GENOMIC DNA]</scope>
    <source>
        <strain evidence="2 3">DSM 25230</strain>
    </source>
</reference>